<evidence type="ECO:0000313" key="1">
    <source>
        <dbReference type="EMBL" id="WBM79960.1"/>
    </source>
</evidence>
<name>A0ABY7NCG2_9MICO</name>
<dbReference type="RefSeq" id="WP_281534571.1">
    <property type="nucleotide sequence ID" value="NZ_CP075584.1"/>
</dbReference>
<proteinExistence type="predicted"/>
<evidence type="ECO:0000313" key="2">
    <source>
        <dbReference type="Proteomes" id="UP001212421"/>
    </source>
</evidence>
<organism evidence="1 2">
    <name type="scientific">Cryobacterium breve</name>
    <dbReference type="NCBI Taxonomy" id="1259258"/>
    <lineage>
        <taxon>Bacteria</taxon>
        <taxon>Bacillati</taxon>
        <taxon>Actinomycetota</taxon>
        <taxon>Actinomycetes</taxon>
        <taxon>Micrococcales</taxon>
        <taxon>Microbacteriaceae</taxon>
        <taxon>Cryobacterium</taxon>
    </lineage>
</organism>
<accession>A0ABY7NCG2</accession>
<dbReference type="EMBL" id="CP075584">
    <property type="protein sequence ID" value="WBM79960.1"/>
    <property type="molecule type" value="Genomic_DNA"/>
</dbReference>
<gene>
    <name evidence="1" type="ORF">KIV56_17675</name>
</gene>
<sequence length="255" mass="25090">MMRRRETSRDLRPRVVGVWLVLSLSAIGAAAIPAPGQAVPCDLLLVDCGVPTPTPAATTSPTADPGVADAIPTTVPTSPVDPVPVVAPIPVPTTGPTVDVTAPGLITPAAAAVVAAPDPNAPVFGNPAAQLGASSMTITGLTSVTVVTVSHADGTSAPVLRIMADDIVLTDAVIDVGAASGSGLVTSSPRMELRGNVQVYLDSITTTLADGTSVTFGPATPPSGGLPSALGTVTLGLVGTVADSIGYGQAHQSVS</sequence>
<reference evidence="1 2" key="1">
    <citation type="submission" date="2021-05" db="EMBL/GenBank/DDBJ databases">
        <authorList>
            <person name="Kumar R."/>
            <person name="Kumar A."/>
            <person name="Mukhia S."/>
        </authorList>
    </citation>
    <scope>NUCLEOTIDE SEQUENCE [LARGE SCALE GENOMIC DNA]</scope>
    <source>
        <strain evidence="1 2">ERMR7:08</strain>
    </source>
</reference>
<protein>
    <recommendedName>
        <fullName evidence="3">DUF5666 domain-containing protein</fullName>
    </recommendedName>
</protein>
<keyword evidence="2" id="KW-1185">Reference proteome</keyword>
<evidence type="ECO:0008006" key="3">
    <source>
        <dbReference type="Google" id="ProtNLM"/>
    </source>
</evidence>
<dbReference type="Proteomes" id="UP001212421">
    <property type="component" value="Chromosome"/>
</dbReference>